<reference evidence="3" key="1">
    <citation type="journal article" date="2019" name="Int. J. Syst. Evol. Microbiol.">
        <title>The Global Catalogue of Microorganisms (GCM) 10K type strain sequencing project: providing services to taxonomists for standard genome sequencing and annotation.</title>
        <authorList>
            <consortium name="The Broad Institute Genomics Platform"/>
            <consortium name="The Broad Institute Genome Sequencing Center for Infectious Disease"/>
            <person name="Wu L."/>
            <person name="Ma J."/>
        </authorList>
    </citation>
    <scope>NUCLEOTIDE SEQUENCE [LARGE SCALE GENOMIC DNA]</scope>
    <source>
        <strain evidence="3">JCM 17338</strain>
    </source>
</reference>
<evidence type="ECO:0000313" key="2">
    <source>
        <dbReference type="EMBL" id="GAA3963080.1"/>
    </source>
</evidence>
<dbReference type="EMBL" id="BAABAK010000008">
    <property type="protein sequence ID" value="GAA3963080.1"/>
    <property type="molecule type" value="Genomic_DNA"/>
</dbReference>
<evidence type="ECO:0000256" key="1">
    <source>
        <dbReference type="SAM" id="Phobius"/>
    </source>
</evidence>
<gene>
    <name evidence="2" type="ORF">GCM10022246_15400</name>
</gene>
<dbReference type="Proteomes" id="UP001501081">
    <property type="component" value="Unassembled WGS sequence"/>
</dbReference>
<keyword evidence="3" id="KW-1185">Reference proteome</keyword>
<evidence type="ECO:0000313" key="3">
    <source>
        <dbReference type="Proteomes" id="UP001501081"/>
    </source>
</evidence>
<feature type="transmembrane region" description="Helical" evidence="1">
    <location>
        <begin position="42"/>
        <end position="66"/>
    </location>
</feature>
<proteinExistence type="predicted"/>
<name>A0ABP7PCR9_9SPHI</name>
<comment type="caution">
    <text evidence="2">The sequence shown here is derived from an EMBL/GenBank/DDBJ whole genome shotgun (WGS) entry which is preliminary data.</text>
</comment>
<dbReference type="RefSeq" id="WP_344766094.1">
    <property type="nucleotide sequence ID" value="NZ_BAABAK010000008.1"/>
</dbReference>
<organism evidence="2 3">
    <name type="scientific">Pedobacter ginsengiterrae</name>
    <dbReference type="NCBI Taxonomy" id="871696"/>
    <lineage>
        <taxon>Bacteria</taxon>
        <taxon>Pseudomonadati</taxon>
        <taxon>Bacteroidota</taxon>
        <taxon>Sphingobacteriia</taxon>
        <taxon>Sphingobacteriales</taxon>
        <taxon>Sphingobacteriaceae</taxon>
        <taxon>Pedobacter</taxon>
    </lineage>
</organism>
<keyword evidence="1" id="KW-0472">Membrane</keyword>
<keyword evidence="1" id="KW-0812">Transmembrane</keyword>
<sequence>MPNIKEAYQAVIDFNKTIISITSAILAALISFLVFQDYTLSLLNLVAPVVFVLSLIFSILGIGRAIPAINLDQSKKWAVRFSNLGAGLMILGIISIYLIKKPEKATIDTALSDIEKTLSKIYPVIRIKNCQKIELMGENYLFHFKEGTISRKVIYSLDTEKIILSEVE</sequence>
<protein>
    <submittedName>
        <fullName evidence="2">Uncharacterized protein</fullName>
    </submittedName>
</protein>
<feature type="transmembrane region" description="Helical" evidence="1">
    <location>
        <begin position="17"/>
        <end position="35"/>
    </location>
</feature>
<feature type="transmembrane region" description="Helical" evidence="1">
    <location>
        <begin position="78"/>
        <end position="99"/>
    </location>
</feature>
<keyword evidence="1" id="KW-1133">Transmembrane helix</keyword>
<accession>A0ABP7PCR9</accession>